<dbReference type="InterPro" id="IPR042099">
    <property type="entry name" value="ANL_N_sf"/>
</dbReference>
<dbReference type="CDD" id="cd05921">
    <property type="entry name" value="FCS"/>
    <property type="match status" value="1"/>
</dbReference>
<dbReference type="PANTHER" id="PTHR24096:SF420">
    <property type="entry name" value="LONG-CHAIN-FATTY-ACID--COA LIGASE-RELATED"/>
    <property type="match status" value="1"/>
</dbReference>
<accession>A0A2T5VIB2</accession>
<protein>
    <submittedName>
        <fullName evidence="2">4-coumarate--CoA ligase</fullName>
    </submittedName>
</protein>
<dbReference type="RefSeq" id="WP_245926690.1">
    <property type="nucleotide sequence ID" value="NZ_QAYG01000001.1"/>
</dbReference>
<name>A0A2T5VIB2_9HYPH</name>
<dbReference type="NCBIfam" id="NF009232">
    <property type="entry name" value="PRK12582.1"/>
    <property type="match status" value="1"/>
</dbReference>
<dbReference type="InterPro" id="IPR000873">
    <property type="entry name" value="AMP-dep_synth/lig_dom"/>
</dbReference>
<dbReference type="Gene3D" id="3.40.50.12780">
    <property type="entry name" value="N-terminal domain of ligase-like"/>
    <property type="match status" value="1"/>
</dbReference>
<comment type="caution">
    <text evidence="2">The sequence shown here is derived from an EMBL/GenBank/DDBJ whole genome shotgun (WGS) entry which is preliminary data.</text>
</comment>
<reference evidence="2 3" key="1">
    <citation type="submission" date="2018-04" db="EMBL/GenBank/DDBJ databases">
        <title>Genomic Encyclopedia of Archaeal and Bacterial Type Strains, Phase II (KMG-II): from individual species to whole genera.</title>
        <authorList>
            <person name="Goeker M."/>
        </authorList>
    </citation>
    <scope>NUCLEOTIDE SEQUENCE [LARGE SCALE GENOMIC DNA]</scope>
    <source>
        <strain evidence="2 3">DSM 23382</strain>
    </source>
</reference>
<evidence type="ECO:0000259" key="1">
    <source>
        <dbReference type="Pfam" id="PF00501"/>
    </source>
</evidence>
<sequence length="629" mass="68510">MSRALQAIAEPDFRLEDYRDVELAELSVTVEERGDGTIYVHPRGEIGPYPAKLTARLDHWAQAAPERTFIAMRDPQAGGAWREVSYAETRRLVRRIAQGLIDRGLSCDRPVAILSGNDIEHALLGLACLYAGIPYAPISPAYSILSTDHAKLRHIINLLTPGLVFAADGAAFARAIDAVVPPDAEVVVTRNPHAGRATTLFAGLAERPETQAVDAAHDAVGLDTIAKFLFTSGSTGSPKGVINTQRMLTSNQVMLNTVLAFMKEEPPVIVDWLPWNHTFGGNHNVGLVVHNGGTLYIDEGKPMPGGIEETVRNLREISPTVYFNVPKGYEALVPYLQDEPQLRERFFARLKLNFFAGAGLSKPVWDALDDISVAQTGKKIVMLTGLGATESAPFALSCAPETTASGHVGVPVPGLELKLAPVDGKLEARLKGPNITPGYWRDKVNTAKAFDEEGYYKLGDALKFIDRARPDMGFLFDGRVAEDFKLATGTWVSVGPLRARFLDHFSPYARDVVIAGLNRDDVTAMMFPDLDACRRLASALGRDAGPADILRHPALRTEFAFLLNAMAREATGSSTRIRRLLVLKEPPSIDAGEVTDKGSINQRAVLARREAQVEELYDEPCPAHVIEIG</sequence>
<keyword evidence="3" id="KW-1185">Reference proteome</keyword>
<dbReference type="SUPFAM" id="SSF56801">
    <property type="entry name" value="Acetyl-CoA synthetase-like"/>
    <property type="match status" value="1"/>
</dbReference>
<dbReference type="PROSITE" id="PS00455">
    <property type="entry name" value="AMP_BINDING"/>
    <property type="match status" value="1"/>
</dbReference>
<organism evidence="2 3">
    <name type="scientific">Breoghania corrubedonensis</name>
    <dbReference type="NCBI Taxonomy" id="665038"/>
    <lineage>
        <taxon>Bacteria</taxon>
        <taxon>Pseudomonadati</taxon>
        <taxon>Pseudomonadota</taxon>
        <taxon>Alphaproteobacteria</taxon>
        <taxon>Hyphomicrobiales</taxon>
        <taxon>Stappiaceae</taxon>
        <taxon>Breoghania</taxon>
    </lineage>
</organism>
<dbReference type="EMBL" id="QAYG01000001">
    <property type="protein sequence ID" value="PTW63480.1"/>
    <property type="molecule type" value="Genomic_DNA"/>
</dbReference>
<dbReference type="PANTHER" id="PTHR24096">
    <property type="entry name" value="LONG-CHAIN-FATTY-ACID--COA LIGASE"/>
    <property type="match status" value="1"/>
</dbReference>
<dbReference type="InterPro" id="IPR020845">
    <property type="entry name" value="AMP-binding_CS"/>
</dbReference>
<evidence type="ECO:0000313" key="2">
    <source>
        <dbReference type="EMBL" id="PTW63480.1"/>
    </source>
</evidence>
<proteinExistence type="predicted"/>
<keyword evidence="2" id="KW-0436">Ligase</keyword>
<evidence type="ECO:0000313" key="3">
    <source>
        <dbReference type="Proteomes" id="UP000244081"/>
    </source>
</evidence>
<dbReference type="AlphaFoldDB" id="A0A2T5VIB2"/>
<dbReference type="GO" id="GO:0016405">
    <property type="term" value="F:CoA-ligase activity"/>
    <property type="evidence" value="ECO:0007669"/>
    <property type="project" value="TreeGrafter"/>
</dbReference>
<dbReference type="Proteomes" id="UP000244081">
    <property type="component" value="Unassembled WGS sequence"/>
</dbReference>
<dbReference type="Pfam" id="PF00501">
    <property type="entry name" value="AMP-binding"/>
    <property type="match status" value="1"/>
</dbReference>
<gene>
    <name evidence="2" type="ORF">C8N35_1011534</name>
</gene>
<feature type="domain" description="AMP-dependent synthetase/ligase" evidence="1">
    <location>
        <begin position="58"/>
        <end position="440"/>
    </location>
</feature>